<dbReference type="EMBL" id="KL142373">
    <property type="protein sequence ID" value="KDR79347.1"/>
    <property type="molecule type" value="Genomic_DNA"/>
</dbReference>
<keyword evidence="4" id="KW-1185">Reference proteome</keyword>
<dbReference type="SUPFAM" id="SSF49879">
    <property type="entry name" value="SMAD/FHA domain"/>
    <property type="match status" value="1"/>
</dbReference>
<name>A0A067TAF5_GALM3</name>
<accession>A0A067TAF5</accession>
<feature type="region of interest" description="Disordered" evidence="1">
    <location>
        <begin position="1"/>
        <end position="21"/>
    </location>
</feature>
<feature type="compositionally biased region" description="Polar residues" evidence="1">
    <location>
        <begin position="1"/>
        <end position="19"/>
    </location>
</feature>
<sequence length="178" mass="19669">MDAYNQLNSATTEGATPTTLRPEVNVNHRIRLRLVPHLDSPDSFTFNTIERYLKPGDPVLRICSDRADLGASANAHRSTSTSLANANLITFRSKVLSRWHAEIWVDASGKFFVKDTQSSSGTFLNGVRLSAVNTASEPYEIVDGDVLQLGLDYNGGVEDEYKSVKIKLEIEIVRGEVE</sequence>
<dbReference type="PANTHER" id="PTHR15715:SF37">
    <property type="entry name" value="LD47843P"/>
    <property type="match status" value="1"/>
</dbReference>
<dbReference type="InterPro" id="IPR000253">
    <property type="entry name" value="FHA_dom"/>
</dbReference>
<evidence type="ECO:0000259" key="2">
    <source>
        <dbReference type="PROSITE" id="PS50006"/>
    </source>
</evidence>
<dbReference type="AlphaFoldDB" id="A0A067TAF5"/>
<organism evidence="3 4">
    <name type="scientific">Galerina marginata (strain CBS 339.88)</name>
    <dbReference type="NCBI Taxonomy" id="685588"/>
    <lineage>
        <taxon>Eukaryota</taxon>
        <taxon>Fungi</taxon>
        <taxon>Dikarya</taxon>
        <taxon>Basidiomycota</taxon>
        <taxon>Agaricomycotina</taxon>
        <taxon>Agaricomycetes</taxon>
        <taxon>Agaricomycetidae</taxon>
        <taxon>Agaricales</taxon>
        <taxon>Agaricineae</taxon>
        <taxon>Strophariaceae</taxon>
        <taxon>Galerina</taxon>
    </lineage>
</organism>
<dbReference type="PROSITE" id="PS50006">
    <property type="entry name" value="FHA_DOMAIN"/>
    <property type="match status" value="1"/>
</dbReference>
<evidence type="ECO:0000313" key="3">
    <source>
        <dbReference type="EMBL" id="KDR79347.1"/>
    </source>
</evidence>
<dbReference type="InterPro" id="IPR051176">
    <property type="entry name" value="Cent_Immune-Sig_Mod"/>
</dbReference>
<evidence type="ECO:0000256" key="1">
    <source>
        <dbReference type="SAM" id="MobiDB-lite"/>
    </source>
</evidence>
<dbReference type="PANTHER" id="PTHR15715">
    <property type="entry name" value="CENTROSOMAL PROTEIN OF 170 KDA"/>
    <property type="match status" value="1"/>
</dbReference>
<dbReference type="Proteomes" id="UP000027222">
    <property type="component" value="Unassembled WGS sequence"/>
</dbReference>
<dbReference type="STRING" id="685588.A0A067TAF5"/>
<reference evidence="4" key="1">
    <citation type="journal article" date="2014" name="Proc. Natl. Acad. Sci. U.S.A.">
        <title>Extensive sampling of basidiomycete genomes demonstrates inadequacy of the white-rot/brown-rot paradigm for wood decay fungi.</title>
        <authorList>
            <person name="Riley R."/>
            <person name="Salamov A.A."/>
            <person name="Brown D.W."/>
            <person name="Nagy L.G."/>
            <person name="Floudas D."/>
            <person name="Held B.W."/>
            <person name="Levasseur A."/>
            <person name="Lombard V."/>
            <person name="Morin E."/>
            <person name="Otillar R."/>
            <person name="Lindquist E.A."/>
            <person name="Sun H."/>
            <person name="LaButti K.M."/>
            <person name="Schmutz J."/>
            <person name="Jabbour D."/>
            <person name="Luo H."/>
            <person name="Baker S.E."/>
            <person name="Pisabarro A.G."/>
            <person name="Walton J.D."/>
            <person name="Blanchette R.A."/>
            <person name="Henrissat B."/>
            <person name="Martin F."/>
            <person name="Cullen D."/>
            <person name="Hibbett D.S."/>
            <person name="Grigoriev I.V."/>
        </authorList>
    </citation>
    <scope>NUCLEOTIDE SEQUENCE [LARGE SCALE GENOMIC DNA]</scope>
    <source>
        <strain evidence="4">CBS 339.88</strain>
    </source>
</reference>
<feature type="domain" description="FHA" evidence="2">
    <location>
        <begin position="73"/>
        <end position="129"/>
    </location>
</feature>
<dbReference type="InterPro" id="IPR008984">
    <property type="entry name" value="SMAD_FHA_dom_sf"/>
</dbReference>
<dbReference type="Pfam" id="PF00498">
    <property type="entry name" value="FHA"/>
    <property type="match status" value="1"/>
</dbReference>
<protein>
    <recommendedName>
        <fullName evidence="2">FHA domain-containing protein</fullName>
    </recommendedName>
</protein>
<proteinExistence type="predicted"/>
<dbReference type="OrthoDB" id="687730at2759"/>
<dbReference type="HOGENOM" id="CLU_1510725_0_0_1"/>
<dbReference type="Gene3D" id="2.60.200.20">
    <property type="match status" value="1"/>
</dbReference>
<evidence type="ECO:0000313" key="4">
    <source>
        <dbReference type="Proteomes" id="UP000027222"/>
    </source>
</evidence>
<gene>
    <name evidence="3" type="ORF">GALMADRAFT_243363</name>
</gene>